<feature type="domain" description="Transcription elongation factor GreA/GreB C-terminal" evidence="1">
    <location>
        <begin position="60"/>
        <end position="129"/>
    </location>
</feature>
<dbReference type="Pfam" id="PF01272">
    <property type="entry name" value="GreA_GreB"/>
    <property type="match status" value="1"/>
</dbReference>
<dbReference type="InterPro" id="IPR001437">
    <property type="entry name" value="Tscrpt_elong_fac_GreA/B_C"/>
</dbReference>
<dbReference type="Proteomes" id="UP001156921">
    <property type="component" value="Unassembled WGS sequence"/>
</dbReference>
<dbReference type="InterPro" id="IPR036953">
    <property type="entry name" value="GreA/GreB_C_sf"/>
</dbReference>
<evidence type="ECO:0000313" key="3">
    <source>
        <dbReference type="Proteomes" id="UP001156921"/>
    </source>
</evidence>
<gene>
    <name evidence="2" type="ORF">GCM10007859_19610</name>
</gene>
<proteinExistence type="predicted"/>
<organism evidence="2 3">
    <name type="scientific">Brevundimonas denitrificans</name>
    <dbReference type="NCBI Taxonomy" id="1443434"/>
    <lineage>
        <taxon>Bacteria</taxon>
        <taxon>Pseudomonadati</taxon>
        <taxon>Pseudomonadota</taxon>
        <taxon>Alphaproteobacteria</taxon>
        <taxon>Caulobacterales</taxon>
        <taxon>Caulobacteraceae</taxon>
        <taxon>Brevundimonas</taxon>
    </lineage>
</organism>
<name>A0ABQ6BJ36_9CAUL</name>
<dbReference type="EMBL" id="BSOY01000044">
    <property type="protein sequence ID" value="GLS01941.1"/>
    <property type="molecule type" value="Genomic_DNA"/>
</dbReference>
<evidence type="ECO:0000259" key="1">
    <source>
        <dbReference type="Pfam" id="PF01272"/>
    </source>
</evidence>
<dbReference type="RefSeq" id="WP_284222810.1">
    <property type="nucleotide sequence ID" value="NZ_BSOY01000044.1"/>
</dbReference>
<protein>
    <recommendedName>
        <fullName evidence="1">Transcription elongation factor GreA/GreB C-terminal domain-containing protein</fullName>
    </recommendedName>
</protein>
<reference evidence="3" key="1">
    <citation type="journal article" date="2019" name="Int. J. Syst. Evol. Microbiol.">
        <title>The Global Catalogue of Microorganisms (GCM) 10K type strain sequencing project: providing services to taxonomists for standard genome sequencing and annotation.</title>
        <authorList>
            <consortium name="The Broad Institute Genomics Platform"/>
            <consortium name="The Broad Institute Genome Sequencing Center for Infectious Disease"/>
            <person name="Wu L."/>
            <person name="Ma J."/>
        </authorList>
    </citation>
    <scope>NUCLEOTIDE SEQUENCE [LARGE SCALE GENOMIC DNA]</scope>
    <source>
        <strain evidence="3">NBRC 110107</strain>
    </source>
</reference>
<keyword evidence="3" id="KW-1185">Reference proteome</keyword>
<dbReference type="SUPFAM" id="SSF54534">
    <property type="entry name" value="FKBP-like"/>
    <property type="match status" value="1"/>
</dbReference>
<sequence length="138" mass="14621">MTIHAPGAAPARLPAIHLTSADHALLSGLVGDAPAEGAPGLLQQELARATVHKSARRIATVGLNRWVHYIDGHNSRTRRVKIVPPDQADIDRGLISPLSHVGAGLLGLAEGQSIVWPDPAGRIRKLTAILIEDPEDLI</sequence>
<comment type="caution">
    <text evidence="2">The sequence shown here is derived from an EMBL/GenBank/DDBJ whole genome shotgun (WGS) entry which is preliminary data.</text>
</comment>
<evidence type="ECO:0000313" key="2">
    <source>
        <dbReference type="EMBL" id="GLS01941.1"/>
    </source>
</evidence>
<accession>A0ABQ6BJ36</accession>
<dbReference type="Gene3D" id="3.10.50.30">
    <property type="entry name" value="Transcription elongation factor, GreA/GreB, C-terminal domain"/>
    <property type="match status" value="1"/>
</dbReference>